<feature type="non-terminal residue" evidence="2">
    <location>
        <position position="580"/>
    </location>
</feature>
<dbReference type="AlphaFoldDB" id="A0AAN4ZGY2"/>
<feature type="non-terminal residue" evidence="2">
    <location>
        <position position="1"/>
    </location>
</feature>
<evidence type="ECO:0000256" key="1">
    <source>
        <dbReference type="SAM" id="MobiDB-lite"/>
    </source>
</evidence>
<dbReference type="GO" id="GO:0003676">
    <property type="term" value="F:nucleic acid binding"/>
    <property type="evidence" value="ECO:0007669"/>
    <property type="project" value="InterPro"/>
</dbReference>
<feature type="compositionally biased region" description="Basic and acidic residues" evidence="1">
    <location>
        <begin position="556"/>
        <end position="569"/>
    </location>
</feature>
<sequence length="580" mass="66957">VQDEPVVEGEKKKLTKQEKKLLYGTASFPEHLAKMRDLLKDLLAPADKTPRSPEMDKMAVEQAEACLCESFAASENPYKDLCDMYDVFSDNKEKYKRVHKVLFKTFEAWVERHGTPDKMEKWLTTEFKKETMEKIVKKGSGNLDTLLRVFQLKGAELAVQVAEKIKDLCSQSKQQFGEAMKLAGHFDLHEQYPIERFVIPHMLQNRGQEALENYLRGHYSITIKLVRFLDMLVNESDQYKMIQVQPYINAKIISEKAAYEFVTTRFTGVLKRIATSDFGIEESSSAPRFHAQKIKKRLTWLLFERTDDGGAFTAKVFDNVKSTIKKGSPMAGEVIIALFDRITRGHEREDKQKYYAEAEMWMLYYELNPSDFYSHIRSYFASNPNWKDRAAKMLKKFAIATTSDLYLDDGKTPIVWIEKWEQMQRMLDDIEALPEDSMIGIDSEFSAVMNTKQQIALLQVSSVDRVYLVDFEKLVSGISQDKMVEFTFRLWGVDHIKIGFDMHSDIQAYCSTIKCCAEDLEKQMTRVVCLKRLANDLLDMDSTLFDLSQSSSYKKREISGKAAPEEEAAHRHRAIKLSDL</sequence>
<dbReference type="PANTHER" id="PTHR47765:SF2">
    <property type="entry name" value="EXONUCLEASE MUT-7 HOMOLOG"/>
    <property type="match status" value="1"/>
</dbReference>
<dbReference type="InterPro" id="IPR052408">
    <property type="entry name" value="Exonuclease_MUT-7-like"/>
</dbReference>
<dbReference type="InterPro" id="IPR036397">
    <property type="entry name" value="RNaseH_sf"/>
</dbReference>
<evidence type="ECO:0000313" key="3">
    <source>
        <dbReference type="Proteomes" id="UP001328107"/>
    </source>
</evidence>
<gene>
    <name evidence="2" type="ORF">PMAYCL1PPCAC_09434</name>
</gene>
<dbReference type="Proteomes" id="UP001328107">
    <property type="component" value="Unassembled WGS sequence"/>
</dbReference>
<comment type="caution">
    <text evidence="2">The sequence shown here is derived from an EMBL/GenBank/DDBJ whole genome shotgun (WGS) entry which is preliminary data.</text>
</comment>
<dbReference type="EMBL" id="BTRK01000002">
    <property type="protein sequence ID" value="GMR39239.1"/>
    <property type="molecule type" value="Genomic_DNA"/>
</dbReference>
<keyword evidence="3" id="KW-1185">Reference proteome</keyword>
<feature type="region of interest" description="Disordered" evidence="1">
    <location>
        <begin position="556"/>
        <end position="580"/>
    </location>
</feature>
<reference evidence="3" key="1">
    <citation type="submission" date="2022-10" db="EMBL/GenBank/DDBJ databases">
        <title>Genome assembly of Pristionchus species.</title>
        <authorList>
            <person name="Yoshida K."/>
            <person name="Sommer R.J."/>
        </authorList>
    </citation>
    <scope>NUCLEOTIDE SEQUENCE [LARGE SCALE GENOMIC DNA]</scope>
    <source>
        <strain evidence="3">RS5460</strain>
    </source>
</reference>
<evidence type="ECO:0008006" key="4">
    <source>
        <dbReference type="Google" id="ProtNLM"/>
    </source>
</evidence>
<dbReference type="SUPFAM" id="SSF53098">
    <property type="entry name" value="Ribonuclease H-like"/>
    <property type="match status" value="1"/>
</dbReference>
<name>A0AAN4ZGY2_9BILA</name>
<proteinExistence type="predicted"/>
<feature type="compositionally biased region" description="Basic residues" evidence="1">
    <location>
        <begin position="570"/>
        <end position="580"/>
    </location>
</feature>
<dbReference type="Gene3D" id="3.30.420.10">
    <property type="entry name" value="Ribonuclease H-like superfamily/Ribonuclease H"/>
    <property type="match status" value="1"/>
</dbReference>
<protein>
    <recommendedName>
        <fullName evidence="4">3'-5' exonuclease domain-containing protein</fullName>
    </recommendedName>
</protein>
<dbReference type="PANTHER" id="PTHR47765">
    <property type="entry name" value="3'-5' EXONUCLEASE DOMAIN-CONTAINING PROTEIN"/>
    <property type="match status" value="1"/>
</dbReference>
<evidence type="ECO:0000313" key="2">
    <source>
        <dbReference type="EMBL" id="GMR39239.1"/>
    </source>
</evidence>
<organism evidence="2 3">
    <name type="scientific">Pristionchus mayeri</name>
    <dbReference type="NCBI Taxonomy" id="1317129"/>
    <lineage>
        <taxon>Eukaryota</taxon>
        <taxon>Metazoa</taxon>
        <taxon>Ecdysozoa</taxon>
        <taxon>Nematoda</taxon>
        <taxon>Chromadorea</taxon>
        <taxon>Rhabditida</taxon>
        <taxon>Rhabditina</taxon>
        <taxon>Diplogasteromorpha</taxon>
        <taxon>Diplogasteroidea</taxon>
        <taxon>Neodiplogasteridae</taxon>
        <taxon>Pristionchus</taxon>
    </lineage>
</organism>
<dbReference type="InterPro" id="IPR012337">
    <property type="entry name" value="RNaseH-like_sf"/>
</dbReference>
<accession>A0AAN4ZGY2</accession>